<evidence type="ECO:0000313" key="1">
    <source>
        <dbReference type="Proteomes" id="UP000095280"/>
    </source>
</evidence>
<organism evidence="1 2">
    <name type="scientific">Macrostomum lignano</name>
    <dbReference type="NCBI Taxonomy" id="282301"/>
    <lineage>
        <taxon>Eukaryota</taxon>
        <taxon>Metazoa</taxon>
        <taxon>Spiralia</taxon>
        <taxon>Lophotrochozoa</taxon>
        <taxon>Platyhelminthes</taxon>
        <taxon>Rhabditophora</taxon>
        <taxon>Macrostomorpha</taxon>
        <taxon>Macrostomida</taxon>
        <taxon>Macrostomidae</taxon>
        <taxon>Macrostomum</taxon>
    </lineage>
</organism>
<accession>A0A1I8FGE5</accession>
<dbReference type="WBParaSite" id="maker-unitig_32949-snap-gene-0.2-mRNA-1">
    <property type="protein sequence ID" value="maker-unitig_32949-snap-gene-0.2-mRNA-1"/>
    <property type="gene ID" value="maker-unitig_32949-snap-gene-0.2"/>
</dbReference>
<keyword evidence="1" id="KW-1185">Reference proteome</keyword>
<dbReference type="AlphaFoldDB" id="A0A1I8FGE5"/>
<protein>
    <submittedName>
        <fullName evidence="2">Ig-like domain-containing protein</fullName>
    </submittedName>
</protein>
<proteinExistence type="predicted"/>
<reference evidence="2" key="1">
    <citation type="submission" date="2016-11" db="UniProtKB">
        <authorList>
            <consortium name="WormBaseParasite"/>
        </authorList>
    </citation>
    <scope>IDENTIFICATION</scope>
</reference>
<dbReference type="Proteomes" id="UP000095280">
    <property type="component" value="Unplaced"/>
</dbReference>
<name>A0A1I8FGE5_9PLAT</name>
<evidence type="ECO:0000313" key="2">
    <source>
        <dbReference type="WBParaSite" id="maker-unitig_32949-snap-gene-0.2-mRNA-1"/>
    </source>
</evidence>
<sequence>VFLPARSTVRPPVTPIRSATIVKVQSGRVDRVTGKELFRPSELLALAAGAGQLPNRLRYLLAACLLRLVLRQCGFVPLISELEHPPNEAWSIPDEALATRAHHRVKEWHGLSTAHHPGRRRYEHPPGSTQFTLDFLSIRGNNIRYIYPTWTTCAGDTCSLTDTPKIIEEEGRLRDRRTVADRGGGRATRSRALEVRRAGRWRRRPQGGQWVFIATSTPMMVPWTNRAILQLDGDALVRELHQESDQPSLEAAGELKYSDISGHESGIAVIQRATGASKYRQSVAACPAPQPVPATRWLETAPLPYRSDSPPNCTFTMIVTCKAAVARMPRRPSSLGLQLRQQSERLRRARSSAYSSCGLASGWRFGRVSLGCQLASN</sequence>